<evidence type="ECO:0000259" key="5">
    <source>
        <dbReference type="SMART" id="SM00704"/>
    </source>
</evidence>
<dbReference type="Pfam" id="PF09360">
    <property type="entry name" value="zf-CDGSH"/>
    <property type="match status" value="2"/>
</dbReference>
<dbReference type="SMART" id="SM00704">
    <property type="entry name" value="ZnF_CDGSH"/>
    <property type="match status" value="2"/>
</dbReference>
<dbReference type="PIRSF" id="PIRSF009180">
    <property type="entry name" value="UCP009180"/>
    <property type="match status" value="1"/>
</dbReference>
<dbReference type="OrthoDB" id="5781at2157"/>
<feature type="domain" description="Iron-binding zinc finger CDGSH type" evidence="5">
    <location>
        <begin position="28"/>
        <end position="78"/>
    </location>
</feature>
<dbReference type="Pfam" id="PF06902">
    <property type="entry name" value="Fer4_19"/>
    <property type="match status" value="1"/>
</dbReference>
<dbReference type="Gene3D" id="3.40.5.90">
    <property type="entry name" value="CDGSH iron-sulfur domain, mitoNEET-type"/>
    <property type="match status" value="2"/>
</dbReference>
<feature type="domain" description="Iron-binding zinc finger CDGSH type" evidence="5">
    <location>
        <begin position="191"/>
        <end position="228"/>
    </location>
</feature>
<dbReference type="KEGG" id="mew:MSWAN_2360"/>
<proteinExistence type="predicted"/>
<keyword evidence="2" id="KW-0479">Metal-binding</keyword>
<dbReference type="GeneID" id="10669889"/>
<dbReference type="InterPro" id="IPR016548">
    <property type="entry name" value="UCP009180"/>
</dbReference>
<dbReference type="EMBL" id="CP002772">
    <property type="protein sequence ID" value="AEG19365.1"/>
    <property type="molecule type" value="Genomic_DNA"/>
</dbReference>
<dbReference type="HOGENOM" id="CLU_1233392_0_0_2"/>
<dbReference type="InterPro" id="IPR052950">
    <property type="entry name" value="CISD"/>
</dbReference>
<dbReference type="PANTHER" id="PTHR46491">
    <property type="entry name" value="CDGSH IRON SULFUR DOMAIN PROTEIN HOMOLOG"/>
    <property type="match status" value="1"/>
</dbReference>
<evidence type="ECO:0000256" key="2">
    <source>
        <dbReference type="ARBA" id="ARBA00022723"/>
    </source>
</evidence>
<dbReference type="InterPro" id="IPR018967">
    <property type="entry name" value="FeS-contain_CDGSH-typ"/>
</dbReference>
<evidence type="ECO:0000256" key="4">
    <source>
        <dbReference type="ARBA" id="ARBA00023014"/>
    </source>
</evidence>
<organism evidence="6 7">
    <name type="scientific">Methanobacterium paludis (strain DSM 25820 / JCM 18151 / SWAN1)</name>
    <dbReference type="NCBI Taxonomy" id="868131"/>
    <lineage>
        <taxon>Archaea</taxon>
        <taxon>Methanobacteriati</taxon>
        <taxon>Methanobacteriota</taxon>
        <taxon>Methanomada group</taxon>
        <taxon>Methanobacteria</taxon>
        <taxon>Methanobacteriales</taxon>
        <taxon>Methanobacteriaceae</taxon>
        <taxon>Methanobacterium</taxon>
    </lineage>
</organism>
<dbReference type="GO" id="GO:0005737">
    <property type="term" value="C:cytoplasm"/>
    <property type="evidence" value="ECO:0007669"/>
    <property type="project" value="UniProtKB-ARBA"/>
</dbReference>
<keyword evidence="7" id="KW-1185">Reference proteome</keyword>
<dbReference type="eggNOG" id="arCOG03174">
    <property type="taxonomic scope" value="Archaea"/>
</dbReference>
<keyword evidence="4" id="KW-0411">Iron-sulfur</keyword>
<gene>
    <name evidence="6" type="ordered locus">MSWAN_2360</name>
</gene>
<dbReference type="PANTHER" id="PTHR46491:SF3">
    <property type="entry name" value="CDGSH IRON-SULFUR DOMAIN-CONTAINING PROTEIN 3, MITOCHONDRIAL"/>
    <property type="match status" value="1"/>
</dbReference>
<sequence>MADEKAKGRIKIVKNGPYIVSGAVPLMKMVIGTDEEGNSYNWHSEEIVPCGETYTLCRCGQSKNKPFCDGTHGEVGFDGTEIASRKSYLEEAVETEGFDLNLTDVWSLCDHSRFCMRAGGIRKLIAESENPEARELAIQQGKNCPSGRLVVWDKKTGKPLEPEFEQSIAMVHDPVKDCEGPMWVRGGIPIESADGTLYEIRNRVTLCQCGKSENKPFCDGRHWMTPEEKRDWKAKWE</sequence>
<evidence type="ECO:0000256" key="3">
    <source>
        <dbReference type="ARBA" id="ARBA00023004"/>
    </source>
</evidence>
<name>F6D5Z5_METPW</name>
<dbReference type="GO" id="GO:0051537">
    <property type="term" value="F:2 iron, 2 sulfur cluster binding"/>
    <property type="evidence" value="ECO:0007669"/>
    <property type="project" value="UniProtKB-KW"/>
</dbReference>
<dbReference type="AlphaFoldDB" id="F6D5Z5"/>
<dbReference type="InterPro" id="IPR010693">
    <property type="entry name" value="Divergent_4Fe-4S_mono-cluster"/>
</dbReference>
<evidence type="ECO:0000256" key="1">
    <source>
        <dbReference type="ARBA" id="ARBA00022714"/>
    </source>
</evidence>
<dbReference type="STRING" id="868131.MSWAN_2360"/>
<evidence type="ECO:0000313" key="6">
    <source>
        <dbReference type="EMBL" id="AEG19365.1"/>
    </source>
</evidence>
<protein>
    <submittedName>
        <fullName evidence="6">Iron sulfur domain-containing, CDGSH-type</fullName>
    </submittedName>
</protein>
<dbReference type="RefSeq" id="WP_013826864.1">
    <property type="nucleotide sequence ID" value="NC_015574.1"/>
</dbReference>
<reference evidence="6 7" key="1">
    <citation type="journal article" date="2014" name="Int. J. Syst. Evol. Microbiol.">
        <title>Methanobacterium paludis sp. nov. and a novel strain of Methanobacterium lacus isolated from northern peatlands.</title>
        <authorList>
            <person name="Cadillo-Quiroz H."/>
            <person name="Brauer S.L."/>
            <person name="Goodson N."/>
            <person name="Yavitt J.B."/>
            <person name="Zinder S.H."/>
        </authorList>
    </citation>
    <scope>NUCLEOTIDE SEQUENCE [LARGE SCALE GENOMIC DNA]</scope>
    <source>
        <strain evidence="7">DSM 25820 / JCM 18151 / SWAN1</strain>
    </source>
</reference>
<dbReference type="GO" id="GO:0046872">
    <property type="term" value="F:metal ion binding"/>
    <property type="evidence" value="ECO:0007669"/>
    <property type="project" value="UniProtKB-KW"/>
</dbReference>
<keyword evidence="1" id="KW-0001">2Fe-2S</keyword>
<dbReference type="Proteomes" id="UP000009231">
    <property type="component" value="Chromosome"/>
</dbReference>
<keyword evidence="3" id="KW-0408">Iron</keyword>
<dbReference type="InterPro" id="IPR042216">
    <property type="entry name" value="MitoNEET_CISD"/>
</dbReference>
<evidence type="ECO:0000313" key="7">
    <source>
        <dbReference type="Proteomes" id="UP000009231"/>
    </source>
</evidence>
<accession>F6D5Z5</accession>